<proteinExistence type="predicted"/>
<keyword evidence="2" id="KW-1185">Reference proteome</keyword>
<name>A0ACC0L0Y5_CHOFU</name>
<gene>
    <name evidence="1" type="ORF">MSG28_005942</name>
</gene>
<sequence>MLWTYDLQVSSNVLKVSPLYTQRWNGIEAAAKDGGAVAPAQPAADSKQDGPAHCVVGGAHAFILRLITATRHPTSTPPRLERLVFII</sequence>
<evidence type="ECO:0000313" key="1">
    <source>
        <dbReference type="EMBL" id="KAI8442428.1"/>
    </source>
</evidence>
<dbReference type="EMBL" id="CM046109">
    <property type="protein sequence ID" value="KAI8442428.1"/>
    <property type="molecule type" value="Genomic_DNA"/>
</dbReference>
<accession>A0ACC0L0Y5</accession>
<dbReference type="Proteomes" id="UP001064048">
    <property type="component" value="Chromosome 9"/>
</dbReference>
<comment type="caution">
    <text evidence="1">The sequence shown here is derived from an EMBL/GenBank/DDBJ whole genome shotgun (WGS) entry which is preliminary data.</text>
</comment>
<organism evidence="1 2">
    <name type="scientific">Choristoneura fumiferana</name>
    <name type="common">Spruce budworm moth</name>
    <name type="synonym">Archips fumiferana</name>
    <dbReference type="NCBI Taxonomy" id="7141"/>
    <lineage>
        <taxon>Eukaryota</taxon>
        <taxon>Metazoa</taxon>
        <taxon>Ecdysozoa</taxon>
        <taxon>Arthropoda</taxon>
        <taxon>Hexapoda</taxon>
        <taxon>Insecta</taxon>
        <taxon>Pterygota</taxon>
        <taxon>Neoptera</taxon>
        <taxon>Endopterygota</taxon>
        <taxon>Lepidoptera</taxon>
        <taxon>Glossata</taxon>
        <taxon>Ditrysia</taxon>
        <taxon>Tortricoidea</taxon>
        <taxon>Tortricidae</taxon>
        <taxon>Tortricinae</taxon>
        <taxon>Choristoneura</taxon>
    </lineage>
</organism>
<reference evidence="1 2" key="1">
    <citation type="journal article" date="2022" name="Genome Biol. Evol.">
        <title>The Spruce Budworm Genome: Reconstructing the Evolutionary History of Antifreeze Proteins.</title>
        <authorList>
            <person name="Beliveau C."/>
            <person name="Gagne P."/>
            <person name="Picq S."/>
            <person name="Vernygora O."/>
            <person name="Keeling C.I."/>
            <person name="Pinkney K."/>
            <person name="Doucet D."/>
            <person name="Wen F."/>
            <person name="Johnston J.S."/>
            <person name="Maaroufi H."/>
            <person name="Boyle B."/>
            <person name="Laroche J."/>
            <person name="Dewar K."/>
            <person name="Juretic N."/>
            <person name="Blackburn G."/>
            <person name="Nisole A."/>
            <person name="Brunet B."/>
            <person name="Brandao M."/>
            <person name="Lumley L."/>
            <person name="Duan J."/>
            <person name="Quan G."/>
            <person name="Lucarotti C.J."/>
            <person name="Roe A.D."/>
            <person name="Sperling F.A.H."/>
            <person name="Levesque R.C."/>
            <person name="Cusson M."/>
        </authorList>
    </citation>
    <scope>NUCLEOTIDE SEQUENCE [LARGE SCALE GENOMIC DNA]</scope>
    <source>
        <strain evidence="1">Glfc:IPQL:Cfum</strain>
    </source>
</reference>
<protein>
    <submittedName>
        <fullName evidence="1">Uncharacterized protein</fullName>
    </submittedName>
</protein>
<evidence type="ECO:0000313" key="2">
    <source>
        <dbReference type="Proteomes" id="UP001064048"/>
    </source>
</evidence>